<proteinExistence type="predicted"/>
<gene>
    <name evidence="2" type="primary">LEC_1</name>
    <name evidence="2" type="ORF">EYF80_062251</name>
</gene>
<dbReference type="EMBL" id="SRLO01008012">
    <property type="protein sequence ID" value="TNN27604.1"/>
    <property type="molecule type" value="Genomic_DNA"/>
</dbReference>
<dbReference type="SMART" id="SM00108">
    <property type="entry name" value="B_lectin"/>
    <property type="match status" value="1"/>
</dbReference>
<dbReference type="Gene3D" id="2.90.10.10">
    <property type="entry name" value="Bulb-type lectin domain"/>
    <property type="match status" value="2"/>
</dbReference>
<evidence type="ECO:0000313" key="2">
    <source>
        <dbReference type="EMBL" id="TNN27604.1"/>
    </source>
</evidence>
<comment type="caution">
    <text evidence="2">The sequence shown here is derived from an EMBL/GenBank/DDBJ whole genome shotgun (WGS) entry which is preliminary data.</text>
</comment>
<dbReference type="InterPro" id="IPR001480">
    <property type="entry name" value="Bulb-type_lectin_dom"/>
</dbReference>
<reference evidence="2 3" key="1">
    <citation type="submission" date="2019-03" db="EMBL/GenBank/DDBJ databases">
        <title>First draft genome of Liparis tanakae, snailfish: a comprehensive survey of snailfish specific genes.</title>
        <authorList>
            <person name="Kim W."/>
            <person name="Song I."/>
            <person name="Jeong J.-H."/>
            <person name="Kim D."/>
            <person name="Kim S."/>
            <person name="Ryu S."/>
            <person name="Song J.Y."/>
            <person name="Lee S.K."/>
        </authorList>
    </citation>
    <scope>NUCLEOTIDE SEQUENCE [LARGE SCALE GENOMIC DNA]</scope>
    <source>
        <tissue evidence="2">Muscle</tissue>
    </source>
</reference>
<feature type="domain" description="Bulb-type lectin" evidence="1">
    <location>
        <begin position="3"/>
        <end position="116"/>
    </location>
</feature>
<organism evidence="2 3">
    <name type="scientific">Liparis tanakae</name>
    <name type="common">Tanaka's snailfish</name>
    <dbReference type="NCBI Taxonomy" id="230148"/>
    <lineage>
        <taxon>Eukaryota</taxon>
        <taxon>Metazoa</taxon>
        <taxon>Chordata</taxon>
        <taxon>Craniata</taxon>
        <taxon>Vertebrata</taxon>
        <taxon>Euteleostomi</taxon>
        <taxon>Actinopterygii</taxon>
        <taxon>Neopterygii</taxon>
        <taxon>Teleostei</taxon>
        <taxon>Neoteleostei</taxon>
        <taxon>Acanthomorphata</taxon>
        <taxon>Eupercaria</taxon>
        <taxon>Perciformes</taxon>
        <taxon>Cottioidei</taxon>
        <taxon>Cottales</taxon>
        <taxon>Liparidae</taxon>
        <taxon>Liparis</taxon>
    </lineage>
</organism>
<dbReference type="SUPFAM" id="SSF51110">
    <property type="entry name" value="alpha-D-mannose-specific plant lectins"/>
    <property type="match status" value="1"/>
</dbReference>
<keyword evidence="2" id="KW-0430">Lectin</keyword>
<dbReference type="AlphaFoldDB" id="A0A4Z2EGK3"/>
<evidence type="ECO:0000259" key="1">
    <source>
        <dbReference type="PROSITE" id="PS50927"/>
    </source>
</evidence>
<dbReference type="GO" id="GO:0030246">
    <property type="term" value="F:carbohydrate binding"/>
    <property type="evidence" value="ECO:0007669"/>
    <property type="project" value="UniProtKB-KW"/>
</dbReference>
<protein>
    <submittedName>
        <fullName evidence="2">Mannose-specific lectin</fullName>
    </submittedName>
</protein>
<name>A0A4Z2EGK3_9TELE</name>
<accession>A0A4Z2EGK3</accession>
<dbReference type="Proteomes" id="UP000314294">
    <property type="component" value="Unassembled WGS sequence"/>
</dbReference>
<dbReference type="InterPro" id="IPR036426">
    <property type="entry name" value="Bulb-type_lectin_dom_sf"/>
</dbReference>
<evidence type="ECO:0000313" key="3">
    <source>
        <dbReference type="Proteomes" id="UP000314294"/>
    </source>
</evidence>
<keyword evidence="3" id="KW-1185">Reference proteome</keyword>
<dbReference type="PROSITE" id="PS50927">
    <property type="entry name" value="BULB_LECTIN"/>
    <property type="match status" value="1"/>
</dbReference>
<sequence length="116" mass="13161">MSKNYLSINEELRKGDHLMSNNGNFKAVFQEDGNFVLYGWSPVWASDTWRSDGVRLCMQVDCNLVMYNQQSEAKWHTNSAKDLGSTCRLHLTDDGKLLVERGSEVIWNSAESAGKK</sequence>
<dbReference type="OrthoDB" id="1884773at2759"/>